<proteinExistence type="predicted"/>
<dbReference type="Proteomes" id="UP001597492">
    <property type="component" value="Unassembled WGS sequence"/>
</dbReference>
<sequence length="106" mass="11601">MRAKPRFDELIHAPTRLRLCAMLRPLDEADFAAIAETLELSEANLSKTVRNLADLGYVTTNKRASPLRADARQVTTVKLTPQGRKAFDGHLAALREMAGEAAQAGE</sequence>
<accession>A0ABW5V007</accession>
<dbReference type="InterPro" id="IPR036390">
    <property type="entry name" value="WH_DNA-bd_sf"/>
</dbReference>
<dbReference type="Pfam" id="PF13601">
    <property type="entry name" value="HTH_34"/>
    <property type="match status" value="1"/>
</dbReference>
<dbReference type="InterPro" id="IPR027395">
    <property type="entry name" value="WH_DNA-bd_dom"/>
</dbReference>
<name>A0ABW5V007_9MICO</name>
<keyword evidence="3" id="KW-1185">Reference proteome</keyword>
<reference evidence="3" key="1">
    <citation type="journal article" date="2019" name="Int. J. Syst. Evol. Microbiol.">
        <title>The Global Catalogue of Microorganisms (GCM) 10K type strain sequencing project: providing services to taxonomists for standard genome sequencing and annotation.</title>
        <authorList>
            <consortium name="The Broad Institute Genomics Platform"/>
            <consortium name="The Broad Institute Genome Sequencing Center for Infectious Disease"/>
            <person name="Wu L."/>
            <person name="Ma J."/>
        </authorList>
    </citation>
    <scope>NUCLEOTIDE SEQUENCE [LARGE SCALE GENOMIC DNA]</scope>
    <source>
        <strain evidence="3">TISTR 1514</strain>
    </source>
</reference>
<dbReference type="Gene3D" id="1.10.10.10">
    <property type="entry name" value="Winged helix-like DNA-binding domain superfamily/Winged helix DNA-binding domain"/>
    <property type="match status" value="1"/>
</dbReference>
<gene>
    <name evidence="2" type="ORF">ACFSW7_13110</name>
</gene>
<comment type="caution">
    <text evidence="2">The sequence shown here is derived from an EMBL/GenBank/DDBJ whole genome shotgun (WGS) entry which is preliminary data.</text>
</comment>
<dbReference type="PANTHER" id="PTHR37318:SF1">
    <property type="entry name" value="BSL7504 PROTEIN"/>
    <property type="match status" value="1"/>
</dbReference>
<protein>
    <submittedName>
        <fullName evidence="2">Transcriptional regulator</fullName>
    </submittedName>
</protein>
<dbReference type="RefSeq" id="WP_019618830.1">
    <property type="nucleotide sequence ID" value="NZ_JBHUNE010000009.1"/>
</dbReference>
<dbReference type="PANTHER" id="PTHR37318">
    <property type="entry name" value="BSL7504 PROTEIN"/>
    <property type="match status" value="1"/>
</dbReference>
<dbReference type="SUPFAM" id="SSF46785">
    <property type="entry name" value="Winged helix' DNA-binding domain"/>
    <property type="match status" value="1"/>
</dbReference>
<dbReference type="InterPro" id="IPR036388">
    <property type="entry name" value="WH-like_DNA-bd_sf"/>
</dbReference>
<feature type="domain" description="Winged helix DNA-binding" evidence="1">
    <location>
        <begin position="16"/>
        <end position="97"/>
    </location>
</feature>
<dbReference type="EMBL" id="JBHUNE010000009">
    <property type="protein sequence ID" value="MFD2759317.1"/>
    <property type="molecule type" value="Genomic_DNA"/>
</dbReference>
<organism evidence="2 3">
    <name type="scientific">Gulosibacter faecalis</name>
    <dbReference type="NCBI Taxonomy" id="272240"/>
    <lineage>
        <taxon>Bacteria</taxon>
        <taxon>Bacillati</taxon>
        <taxon>Actinomycetota</taxon>
        <taxon>Actinomycetes</taxon>
        <taxon>Micrococcales</taxon>
        <taxon>Microbacteriaceae</taxon>
        <taxon>Gulosibacter</taxon>
    </lineage>
</organism>
<evidence type="ECO:0000259" key="1">
    <source>
        <dbReference type="Pfam" id="PF13601"/>
    </source>
</evidence>
<evidence type="ECO:0000313" key="3">
    <source>
        <dbReference type="Proteomes" id="UP001597492"/>
    </source>
</evidence>
<evidence type="ECO:0000313" key="2">
    <source>
        <dbReference type="EMBL" id="MFD2759317.1"/>
    </source>
</evidence>